<proteinExistence type="predicted"/>
<keyword evidence="1" id="KW-0472">Membrane</keyword>
<organism evidence="2 3">
    <name type="scientific">Candidatus Accumulibacter aalborgensis</name>
    <dbReference type="NCBI Taxonomy" id="1860102"/>
    <lineage>
        <taxon>Bacteria</taxon>
        <taxon>Pseudomonadati</taxon>
        <taxon>Pseudomonadota</taxon>
        <taxon>Betaproteobacteria</taxon>
        <taxon>Candidatus Accumulibacter</taxon>
    </lineage>
</organism>
<sequence>MIAGALSSLAVSMTAFTVLVLITFTAGRAKCFSLARSKIACNWSPLATPGLICVLIFLLVQIRLIEKEGLVERGERTQFRPLQPKYLWRSATRQAPSAGRLRALREAPERHEMEAPGGGPRAQRALANRQYLSFLYRSRRVLSAGIFNALIIIVHPGPLNPALAEAVKTRIEALHLAAPADRTPVPIKLVTTSAQRIALPVGTIPVAPWARAAETHLPAATKTEKMPIFPLRSRVHADQLRCLPRRQEAR</sequence>
<evidence type="ECO:0000256" key="1">
    <source>
        <dbReference type="SAM" id="Phobius"/>
    </source>
</evidence>
<feature type="transmembrane region" description="Helical" evidence="1">
    <location>
        <begin position="39"/>
        <end position="60"/>
    </location>
</feature>
<reference evidence="3" key="1">
    <citation type="submission" date="2016-06" db="EMBL/GenBank/DDBJ databases">
        <authorList>
            <person name="McIlroy S.J."/>
            <person name="Karst S.M."/>
            <person name="Albertsen M."/>
        </authorList>
    </citation>
    <scope>NUCLEOTIDE SEQUENCE [LARGE SCALE GENOMIC DNA]</scope>
</reference>
<keyword evidence="3" id="KW-1185">Reference proteome</keyword>
<dbReference type="EMBL" id="FLQX01000146">
    <property type="protein sequence ID" value="SBT09135.1"/>
    <property type="molecule type" value="Genomic_DNA"/>
</dbReference>
<feature type="transmembrane region" description="Helical" evidence="1">
    <location>
        <begin position="6"/>
        <end position="27"/>
    </location>
</feature>
<keyword evidence="1" id="KW-1133">Transmembrane helix</keyword>
<name>A0A1A8XVU5_9PROT</name>
<evidence type="ECO:0000313" key="3">
    <source>
        <dbReference type="Proteomes" id="UP000199169"/>
    </source>
</evidence>
<keyword evidence="1" id="KW-0812">Transmembrane</keyword>
<evidence type="ECO:0000313" key="2">
    <source>
        <dbReference type="EMBL" id="SBT09135.1"/>
    </source>
</evidence>
<dbReference type="AlphaFoldDB" id="A0A1A8XVU5"/>
<gene>
    <name evidence="2" type="ORF">ACCAA_670058</name>
</gene>
<protein>
    <submittedName>
        <fullName evidence="2">Uncharacterized protein</fullName>
    </submittedName>
</protein>
<accession>A0A1A8XVU5</accession>
<dbReference type="Proteomes" id="UP000199169">
    <property type="component" value="Unassembled WGS sequence"/>
</dbReference>
<dbReference type="STRING" id="1860102.ACCAA_670058"/>